<organism evidence="1 2">
    <name type="scientific">Rhodopirellula baltica (strain DSM 10527 / NCIMB 13988 / SH1)</name>
    <dbReference type="NCBI Taxonomy" id="243090"/>
    <lineage>
        <taxon>Bacteria</taxon>
        <taxon>Pseudomonadati</taxon>
        <taxon>Planctomycetota</taxon>
        <taxon>Planctomycetia</taxon>
        <taxon>Pirellulales</taxon>
        <taxon>Pirellulaceae</taxon>
        <taxon>Rhodopirellula</taxon>
    </lineage>
</organism>
<dbReference type="HOGENOM" id="CLU_3316005_0_0_0"/>
<protein>
    <submittedName>
        <fullName evidence="1">Uncharacterized protein</fullName>
    </submittedName>
</protein>
<accession>Q7UNW9</accession>
<dbReference type="Proteomes" id="UP000001025">
    <property type="component" value="Chromosome"/>
</dbReference>
<dbReference type="EMBL" id="BX294145">
    <property type="protein sequence ID" value="CAD75296.1"/>
    <property type="molecule type" value="Genomic_DNA"/>
</dbReference>
<evidence type="ECO:0000313" key="1">
    <source>
        <dbReference type="EMBL" id="CAD75296.1"/>
    </source>
</evidence>
<dbReference type="AlphaFoldDB" id="Q7UNW9"/>
<gene>
    <name evidence="1" type="ordered locus">RB7298</name>
</gene>
<dbReference type="InParanoid" id="Q7UNW9"/>
<dbReference type="EnsemblBacteria" id="CAD75296">
    <property type="protein sequence ID" value="CAD75296"/>
    <property type="gene ID" value="RB7298"/>
</dbReference>
<reference evidence="1 2" key="1">
    <citation type="journal article" date="2003" name="Proc. Natl. Acad. Sci. U.S.A.">
        <title>Complete genome sequence of the marine planctomycete Pirellula sp. strain 1.</title>
        <authorList>
            <person name="Gloeckner F.O."/>
            <person name="Kube M."/>
            <person name="Bauer M."/>
            <person name="Teeling H."/>
            <person name="Lombardot T."/>
            <person name="Ludwig W."/>
            <person name="Gade D."/>
            <person name="Beck A."/>
            <person name="Borzym K."/>
            <person name="Heitmann K."/>
            <person name="Rabus R."/>
            <person name="Schlesner H."/>
            <person name="Amann R."/>
            <person name="Reinhardt R."/>
        </authorList>
    </citation>
    <scope>NUCLEOTIDE SEQUENCE [LARGE SCALE GENOMIC DNA]</scope>
    <source>
        <strain evidence="2">DSM 10527 / NCIMB 13988 / SH1</strain>
    </source>
</reference>
<sequence>MASFKGFLSGSCELLKLGHRTRHRMHPMRVQRQCLSLTE</sequence>
<keyword evidence="2" id="KW-1185">Reference proteome</keyword>
<name>Q7UNW9_RHOBA</name>
<evidence type="ECO:0000313" key="2">
    <source>
        <dbReference type="Proteomes" id="UP000001025"/>
    </source>
</evidence>
<proteinExistence type="predicted"/>
<dbReference type="KEGG" id="rba:RB7298"/>